<protein>
    <recommendedName>
        <fullName evidence="3">DUF4817 domain-containing protein</fullName>
    </recommendedName>
</protein>
<proteinExistence type="predicted"/>
<gene>
    <name evidence="1" type="ORF">AVEN_187124_1</name>
</gene>
<organism evidence="1 2">
    <name type="scientific">Araneus ventricosus</name>
    <name type="common">Orbweaver spider</name>
    <name type="synonym">Epeira ventricosa</name>
    <dbReference type="NCBI Taxonomy" id="182803"/>
    <lineage>
        <taxon>Eukaryota</taxon>
        <taxon>Metazoa</taxon>
        <taxon>Ecdysozoa</taxon>
        <taxon>Arthropoda</taxon>
        <taxon>Chelicerata</taxon>
        <taxon>Arachnida</taxon>
        <taxon>Araneae</taxon>
        <taxon>Araneomorphae</taxon>
        <taxon>Entelegynae</taxon>
        <taxon>Araneoidea</taxon>
        <taxon>Araneidae</taxon>
        <taxon>Araneus</taxon>
    </lineage>
</organism>
<dbReference type="AlphaFoldDB" id="A0A4Y2NQG8"/>
<evidence type="ECO:0000313" key="1">
    <source>
        <dbReference type="EMBL" id="GBN40810.1"/>
    </source>
</evidence>
<name>A0A4Y2NQG8_ARAVE</name>
<reference evidence="1 2" key="1">
    <citation type="journal article" date="2019" name="Sci. Rep.">
        <title>Orb-weaving spider Araneus ventricosus genome elucidates the spidroin gene catalogue.</title>
        <authorList>
            <person name="Kono N."/>
            <person name="Nakamura H."/>
            <person name="Ohtoshi R."/>
            <person name="Moran D.A.P."/>
            <person name="Shinohara A."/>
            <person name="Yoshida Y."/>
            <person name="Fujiwara M."/>
            <person name="Mori M."/>
            <person name="Tomita M."/>
            <person name="Arakawa K."/>
        </authorList>
    </citation>
    <scope>NUCLEOTIDE SEQUENCE [LARGE SCALE GENOMIC DNA]</scope>
</reference>
<accession>A0A4Y2NQG8</accession>
<dbReference type="Proteomes" id="UP000499080">
    <property type="component" value="Unassembled WGS sequence"/>
</dbReference>
<keyword evidence="2" id="KW-1185">Reference proteome</keyword>
<dbReference type="EMBL" id="BGPR01009559">
    <property type="protein sequence ID" value="GBN40810.1"/>
    <property type="molecule type" value="Genomic_DNA"/>
</dbReference>
<comment type="caution">
    <text evidence="1">The sequence shown here is derived from an EMBL/GenBank/DDBJ whole genome shotgun (WGS) entry which is preliminary data.</text>
</comment>
<evidence type="ECO:0008006" key="3">
    <source>
        <dbReference type="Google" id="ProtNLM"/>
    </source>
</evidence>
<sequence>MFASLQTLAARIGFWQTAKFSEYPFFALAFTHAHGVEQNLRKNVDEGGIVGRLRARTPSINGPDEIPTQINVPGTRPQCPSQKVLVKRLSLPASGHRICGTEAAASPFHSDVHSAVLRHVPEYVVTKTTELERPTTVSPRKVSFLPNPPQC</sequence>
<evidence type="ECO:0000313" key="2">
    <source>
        <dbReference type="Proteomes" id="UP000499080"/>
    </source>
</evidence>